<keyword evidence="1" id="KW-0547">Nucleotide-binding</keyword>
<dbReference type="InterPro" id="IPR025476">
    <property type="entry name" value="Helitron_helicase-like"/>
</dbReference>
<comment type="cofactor">
    <cofactor evidence="1">
        <name>Mg(2+)</name>
        <dbReference type="ChEBI" id="CHEBI:18420"/>
    </cofactor>
</comment>
<comment type="caution">
    <text evidence="5">The sequence shown here is derived from an EMBL/GenBank/DDBJ whole genome shotgun (WGS) entry which is preliminary data.</text>
</comment>
<keyword evidence="1" id="KW-0227">DNA damage</keyword>
<dbReference type="GO" id="GO:0005524">
    <property type="term" value="F:ATP binding"/>
    <property type="evidence" value="ECO:0007669"/>
    <property type="project" value="UniProtKB-KW"/>
</dbReference>
<evidence type="ECO:0000259" key="3">
    <source>
        <dbReference type="Pfam" id="PF05970"/>
    </source>
</evidence>
<dbReference type="EC" id="5.6.2.3" evidence="1"/>
<feature type="domain" description="DNA helicase Pif1-like DEAD-box helicase" evidence="3">
    <location>
        <begin position="1109"/>
        <end position="1329"/>
    </location>
</feature>
<sequence>MDTSMYTPVDFDPVTPPLTSRPSKRRCTLAHFAHDGPLSPSDVRLLDVPITCSYDESSLPSIHPRLLDVPITYSYDQSSLPFVHPHVSVLGTNSAALGHLDAPGGSCYVNVPVLQSTELSFGCSSQPGPKCLCLPEPSSQTTCSLLVESPSPPLAPCLLSQCRTLDDSSLYDVTVTETFDSAVFASTRGYQIGRSVFVDGFSVSLPRPDVVVGVAVGTILPSMSGTPPLIGCDSSLVNVPVAAAYANNCSPSDVLTLLCLISLLSPFHSCIYALYLVFFFDPSLCCQQGIVSLQVRHPAPQFLDSLLDPHGGKIDNSVNLGPGPYIFRLNNQTYHQIGPLLPSDGQQPQFAQLYIYDCANEATNRVSAVTGRITADEINQSIVEGLIAMFDSCNAVVKLFRTTKERIDADGSKAVRIRLIRSRGSDLRTYSLPTSTQIGGLIVGDYGRAQGDRDVIVHHKNHRLEHISTVHPLYMSLQYPILFPYGEDGFTPHIKYVDSPVKQRTGEILLRGGRLFQQYCVDAYSSVQEGELLWLNNHQTEIFADMYTNVRDAVHRGDVDTSAIGKRVILPASFTGGPRYLYQKYQDAMTIFRAYGYPDLFITFTCNGNWPEMKDALSFYPGLHPEDHPDLVARVFHIKLRHFLHDIFKRGHFGPALAVTYTVEFQKRGLPHAHILLWLQQSLKFKSPSDIDRFVSAEIPDKDLDPIGYEAVTSLMMHDPCGPSKPRAACMEGGRCDKFFPKKFVANTKIDDQGYPTYRRRDTGASCVKGGIVMDNRFVVPHNVDLLVRYQAHINVEACNKSRAIKYFFKYINKGPNRSRAVIETNRSSGDVQTSEHGHVFNEIEAYLDCRYVCAYEACWRLFSFDIHFRQPAVFRLLVHLRGRHNVYFQAQSSVGSILSRPNVEKTMFTEWMVANSVYADARQLLYADFPSKFVWHADLKKWEPRRRGKCIGRVVQINALAGELYYLRLLLNVVRGPRNYDEIRTVRGVLYPTFQAACKAYGLTGNDRQWHDAMFEAGHAALPYELRELFVMIIVFSQVATPLTLFEQHWKMMAEDIEHRFKKQPCRKNLPLPRANSASYREDKLLLKEMSYARDEIERDRQFHVNSLNPQQALIYNAIMASVVASDPKVFFVHGHGGTGKMFLWKAVLAEVRLAGHVALAVASSGIASLLLPGGRTAHSRFKIPICIDQWSTCDIFKGTQLARLIQSTKIIVWDKEPMMHRHYIEAVDRSLRDVCGSVKTELRNKSFGGITVIFGGDLRQILPVIPGASQTDVVAFSICHSPLWQGCRVLHMTVNMRLLRSDVDPHSRRDLEDFASWLILIGDGTIPPVRPSDDTPGDWIQIPDDLLIPLHGDPIQAIIQEIFPDFVNYYADCSYLGQHAIITPVNLMVDRINAAVLELIPGPVMEYYSSD</sequence>
<dbReference type="GO" id="GO:0000723">
    <property type="term" value="P:telomere maintenance"/>
    <property type="evidence" value="ECO:0007669"/>
    <property type="project" value="InterPro"/>
</dbReference>
<comment type="catalytic activity">
    <reaction evidence="1">
        <text>ATP + H2O = ADP + phosphate + H(+)</text>
        <dbReference type="Rhea" id="RHEA:13065"/>
        <dbReference type="ChEBI" id="CHEBI:15377"/>
        <dbReference type="ChEBI" id="CHEBI:15378"/>
        <dbReference type="ChEBI" id="CHEBI:30616"/>
        <dbReference type="ChEBI" id="CHEBI:43474"/>
        <dbReference type="ChEBI" id="CHEBI:456216"/>
        <dbReference type="EC" id="5.6.2.3"/>
    </reaction>
</comment>
<feature type="region of interest" description="Disordered" evidence="2">
    <location>
        <begin position="1"/>
        <end position="20"/>
    </location>
</feature>
<gene>
    <name evidence="5" type="ORF">COLO4_36445</name>
</gene>
<keyword evidence="6" id="KW-1185">Reference proteome</keyword>
<evidence type="ECO:0000259" key="4">
    <source>
        <dbReference type="Pfam" id="PF14214"/>
    </source>
</evidence>
<evidence type="ECO:0000256" key="1">
    <source>
        <dbReference type="RuleBase" id="RU363044"/>
    </source>
</evidence>
<dbReference type="STRING" id="93759.A0A1R3G8Y7"/>
<dbReference type="PANTHER" id="PTHR10492:SF90">
    <property type="entry name" value="ATP-DEPENDENT DNA HELICASE"/>
    <property type="match status" value="1"/>
</dbReference>
<dbReference type="OrthoDB" id="3366231at2759"/>
<dbReference type="Gene3D" id="3.40.50.300">
    <property type="entry name" value="P-loop containing nucleotide triphosphate hydrolases"/>
    <property type="match status" value="1"/>
</dbReference>
<accession>A0A1R3G8Y7</accession>
<keyword evidence="1 5" id="KW-0347">Helicase</keyword>
<protein>
    <recommendedName>
        <fullName evidence="1">ATP-dependent DNA helicase</fullName>
        <ecNumber evidence="1">5.6.2.3</ecNumber>
    </recommendedName>
</protein>
<dbReference type="EMBL" id="AWUE01023235">
    <property type="protein sequence ID" value="OMO54516.1"/>
    <property type="molecule type" value="Genomic_DNA"/>
</dbReference>
<dbReference type="Proteomes" id="UP000187203">
    <property type="component" value="Unassembled WGS sequence"/>
</dbReference>
<evidence type="ECO:0000256" key="2">
    <source>
        <dbReference type="SAM" id="MobiDB-lite"/>
    </source>
</evidence>
<dbReference type="Pfam" id="PF05970">
    <property type="entry name" value="PIF1"/>
    <property type="match status" value="1"/>
</dbReference>
<dbReference type="GO" id="GO:0006281">
    <property type="term" value="P:DNA repair"/>
    <property type="evidence" value="ECO:0007669"/>
    <property type="project" value="UniProtKB-KW"/>
</dbReference>
<evidence type="ECO:0000313" key="6">
    <source>
        <dbReference type="Proteomes" id="UP000187203"/>
    </source>
</evidence>
<dbReference type="InterPro" id="IPR010285">
    <property type="entry name" value="DNA_helicase_pif1-like_DEAD"/>
</dbReference>
<comment type="similarity">
    <text evidence="1">Belongs to the helicase family.</text>
</comment>
<dbReference type="GO" id="GO:0043139">
    <property type="term" value="F:5'-3' DNA helicase activity"/>
    <property type="evidence" value="ECO:0007669"/>
    <property type="project" value="UniProtKB-EC"/>
</dbReference>
<dbReference type="GO" id="GO:0016887">
    <property type="term" value="F:ATP hydrolysis activity"/>
    <property type="evidence" value="ECO:0007669"/>
    <property type="project" value="RHEA"/>
</dbReference>
<keyword evidence="1" id="KW-0378">Hydrolase</keyword>
<dbReference type="SUPFAM" id="SSF52540">
    <property type="entry name" value="P-loop containing nucleoside triphosphate hydrolases"/>
    <property type="match status" value="1"/>
</dbReference>
<name>A0A1R3G8Y7_9ROSI</name>
<organism evidence="5 6">
    <name type="scientific">Corchorus olitorius</name>
    <dbReference type="NCBI Taxonomy" id="93759"/>
    <lineage>
        <taxon>Eukaryota</taxon>
        <taxon>Viridiplantae</taxon>
        <taxon>Streptophyta</taxon>
        <taxon>Embryophyta</taxon>
        <taxon>Tracheophyta</taxon>
        <taxon>Spermatophyta</taxon>
        <taxon>Magnoliopsida</taxon>
        <taxon>eudicotyledons</taxon>
        <taxon>Gunneridae</taxon>
        <taxon>Pentapetalae</taxon>
        <taxon>rosids</taxon>
        <taxon>malvids</taxon>
        <taxon>Malvales</taxon>
        <taxon>Malvaceae</taxon>
        <taxon>Grewioideae</taxon>
        <taxon>Apeibeae</taxon>
        <taxon>Corchorus</taxon>
    </lineage>
</organism>
<proteinExistence type="inferred from homology"/>
<dbReference type="InterPro" id="IPR027417">
    <property type="entry name" value="P-loop_NTPase"/>
</dbReference>
<dbReference type="PANTHER" id="PTHR10492">
    <property type="match status" value="1"/>
</dbReference>
<dbReference type="Pfam" id="PF14214">
    <property type="entry name" value="Helitron_like_N"/>
    <property type="match status" value="1"/>
</dbReference>
<evidence type="ECO:0000313" key="5">
    <source>
        <dbReference type="EMBL" id="OMO54516.1"/>
    </source>
</evidence>
<keyword evidence="1" id="KW-0067">ATP-binding</keyword>
<keyword evidence="1" id="KW-0233">DNA recombination</keyword>
<dbReference type="GO" id="GO:0006310">
    <property type="term" value="P:DNA recombination"/>
    <property type="evidence" value="ECO:0007669"/>
    <property type="project" value="UniProtKB-KW"/>
</dbReference>
<feature type="domain" description="Helitron helicase-like" evidence="4">
    <location>
        <begin position="507"/>
        <end position="677"/>
    </location>
</feature>
<keyword evidence="1" id="KW-0234">DNA repair</keyword>
<reference evidence="6" key="1">
    <citation type="submission" date="2013-09" db="EMBL/GenBank/DDBJ databases">
        <title>Corchorus olitorius genome sequencing.</title>
        <authorList>
            <person name="Alam M."/>
            <person name="Haque M.S."/>
            <person name="Islam M.S."/>
            <person name="Emdad E.M."/>
            <person name="Islam M.M."/>
            <person name="Ahmed B."/>
            <person name="Halim A."/>
            <person name="Hossen Q.M.M."/>
            <person name="Hossain M.Z."/>
            <person name="Ahmed R."/>
            <person name="Khan M.M."/>
            <person name="Islam R."/>
            <person name="Rashid M.M."/>
            <person name="Khan S.A."/>
            <person name="Rahman M.S."/>
            <person name="Alam M."/>
            <person name="Yahiya A.S."/>
            <person name="Khan M.S."/>
            <person name="Azam M.S."/>
            <person name="Haque T."/>
            <person name="Lashkar M.Z.H."/>
            <person name="Akhand A.I."/>
            <person name="Morshed G."/>
            <person name="Roy S."/>
            <person name="Uddin K.S."/>
            <person name="Rabeya T."/>
            <person name="Hossain A.S."/>
            <person name="Chowdhury A."/>
            <person name="Snigdha A.R."/>
            <person name="Mortoza M.S."/>
            <person name="Matin S.A."/>
            <person name="Hoque S.M.E."/>
            <person name="Islam M.K."/>
            <person name="Roy D.K."/>
            <person name="Haider R."/>
            <person name="Moosa M.M."/>
            <person name="Elias S.M."/>
            <person name="Hasan A.M."/>
            <person name="Jahan S."/>
            <person name="Shafiuddin M."/>
            <person name="Mahmood N."/>
            <person name="Shommy N.S."/>
        </authorList>
    </citation>
    <scope>NUCLEOTIDE SEQUENCE [LARGE SCALE GENOMIC DNA]</scope>
    <source>
        <strain evidence="6">cv. O-4</strain>
    </source>
</reference>